<dbReference type="RefSeq" id="WP_184329617.1">
    <property type="nucleotide sequence ID" value="NZ_JACHHZ010000001.1"/>
</dbReference>
<dbReference type="Proteomes" id="UP000588068">
    <property type="component" value="Unassembled WGS sequence"/>
</dbReference>
<feature type="compositionally biased region" description="Basic and acidic residues" evidence="7">
    <location>
        <begin position="412"/>
        <end position="422"/>
    </location>
</feature>
<organism evidence="10 11">
    <name type="scientific">Povalibacter uvarum</name>
    <dbReference type="NCBI Taxonomy" id="732238"/>
    <lineage>
        <taxon>Bacteria</taxon>
        <taxon>Pseudomonadati</taxon>
        <taxon>Pseudomonadota</taxon>
        <taxon>Gammaproteobacteria</taxon>
        <taxon>Steroidobacterales</taxon>
        <taxon>Steroidobacteraceae</taxon>
        <taxon>Povalibacter</taxon>
    </lineage>
</organism>
<feature type="domain" description="PilY1 beta-propeller" evidence="9">
    <location>
        <begin position="709"/>
        <end position="1054"/>
    </location>
</feature>
<evidence type="ECO:0000256" key="5">
    <source>
        <dbReference type="ARBA" id="ARBA00022837"/>
    </source>
</evidence>
<evidence type="ECO:0000313" key="11">
    <source>
        <dbReference type="Proteomes" id="UP000588068"/>
    </source>
</evidence>
<evidence type="ECO:0000256" key="8">
    <source>
        <dbReference type="SAM" id="SignalP"/>
    </source>
</evidence>
<dbReference type="GO" id="GO:0009289">
    <property type="term" value="C:pilus"/>
    <property type="evidence" value="ECO:0007669"/>
    <property type="project" value="UniProtKB-SubCell"/>
</dbReference>
<keyword evidence="4" id="KW-0479">Metal-binding</keyword>
<proteinExistence type="inferred from homology"/>
<evidence type="ECO:0000256" key="7">
    <source>
        <dbReference type="SAM" id="MobiDB-lite"/>
    </source>
</evidence>
<reference evidence="10 11" key="1">
    <citation type="submission" date="2020-08" db="EMBL/GenBank/DDBJ databases">
        <title>Genomic Encyclopedia of Type Strains, Phase IV (KMG-IV): sequencing the most valuable type-strain genomes for metagenomic binning, comparative biology and taxonomic classification.</title>
        <authorList>
            <person name="Goeker M."/>
        </authorList>
    </citation>
    <scope>NUCLEOTIDE SEQUENCE [LARGE SCALE GENOMIC DNA]</scope>
    <source>
        <strain evidence="10 11">DSM 26723</strain>
    </source>
</reference>
<keyword evidence="6" id="KW-0281">Fimbrium</keyword>
<dbReference type="Pfam" id="PF05567">
    <property type="entry name" value="T4P_PilY1"/>
    <property type="match status" value="1"/>
</dbReference>
<gene>
    <name evidence="10" type="ORF">HNQ60_000689</name>
</gene>
<sequence>MGTARFVKTIYAACAATFVLAAAPSQGAVPLADSPLFLAQQVAPNLIVTLDDSGSMQRAYVPDLCDTTNARGENVAGYDCTLLNRRTVQSANSNPIYYNPAKRYVPAKNEDGTDRGTSFDAAWRNGFDQRTTGGLGTVDLRTQYRATSILNFPTNATAGSESYMSPHDNDLRCSAGRCELRRNSTNWWTSTRTCTNNNGCRNADFAVPAYYYVYVGTDAACTGTDAQKKADDDCYEIRFVEDTVATQDWDGDTDVDVDDQKYNFANWFSFARTRNLATQTATTVSFATLNPDVRVGWQALNSCRGSATNFVINNCAGWGGAAGVSNAIRPFTGTHKTNFFNWVTRLPTANGTPLPAALQRAGEYYGVSGENGPYDNDFSTSNSGELACRRNFHVLMTDGIWNATVSADNEDGTARDLPDGKRYTPAAPYRDGNSPTLSDLAFDYWASDLRSSLPNRIKSEVAENAPNTEYWDPRKNPATWQHMVNFTIGLGLTGYLERENLTWQTDMYGGSYSSLANGSLPWPVPGNDKAANVADLWHTAINSRGRFFSAESPTDLSTAFVEALNDIQKAEGTSAALSANATSLKTGALLFQAKFGANWSGTLLAFELMARGKVDTTDPAWDAAQEIPDADERSIFTHNGTQGIAFEQCSDLSAAQRLALNTNISGGNDGLCADRLAWLRGDMTKDRNRTGGLYRERPKFVGSEERNVMGDIVNSDPAYVKDKDFGYGALAGDAGTTYAAYLANNGTRPGMVYVGSNDGRMYGIRTEGEFGGREQFSYIPEAVFPKLSLLTDPSYSHKYFADGSIQYGDAYLNNEWRTVVVAGLNAGGKAVYALDVTDPENFDESDVLWEFNALDDPRTGGLPSNDLGFTYSRPQIGKLANGTWVAVFGNGYSSTNGGAFLYIVNLQTGALIRKIQASNTSGDESNGLSTPALVDTNNDRMIDTIYAGDLLGNMWRFNVSGALPTAWSVRRLFRATDGTTANLAQPITAQPKVLPHPTQGGQLLLFGTGRYVNAADVTNDARQTFYGIWDDGTTTVPTRANLRAQTFDYQQSLFNAAGIIRSVTNNSVDWGPAPTGQRGWYLDLLDGGSDPTLGERIVHAAQVVQSAVIFGSVIPTTDPCEPGGYSFLYALSFENGGSMNQVVFDTNDDGAFDDSDTPVVNNRDAEDVFVSGVSYSDFGLANVAALIQGTEEGGDSDVTYAELAGTRDKLLAQGLCLTAGGCGEEEEEPPPATTVIKRSWIQIR</sequence>
<evidence type="ECO:0000256" key="4">
    <source>
        <dbReference type="ARBA" id="ARBA00022723"/>
    </source>
</evidence>
<feature type="signal peptide" evidence="8">
    <location>
        <begin position="1"/>
        <end position="27"/>
    </location>
</feature>
<dbReference type="EMBL" id="JACHHZ010000001">
    <property type="protein sequence ID" value="MBB6091843.1"/>
    <property type="molecule type" value="Genomic_DNA"/>
</dbReference>
<keyword evidence="11" id="KW-1185">Reference proteome</keyword>
<comment type="subcellular location">
    <subcellularLocation>
        <location evidence="1">Fimbrium</location>
    </subcellularLocation>
</comment>
<evidence type="ECO:0000256" key="1">
    <source>
        <dbReference type="ARBA" id="ARBA00004561"/>
    </source>
</evidence>
<dbReference type="InterPro" id="IPR011047">
    <property type="entry name" value="Quinoprotein_ADH-like_sf"/>
</dbReference>
<feature type="region of interest" description="Disordered" evidence="7">
    <location>
        <begin position="409"/>
        <end position="430"/>
    </location>
</feature>
<keyword evidence="3" id="KW-1029">Fimbrium biogenesis</keyword>
<evidence type="ECO:0000256" key="2">
    <source>
        <dbReference type="ARBA" id="ARBA00008387"/>
    </source>
</evidence>
<evidence type="ECO:0000313" key="10">
    <source>
        <dbReference type="EMBL" id="MBB6091843.1"/>
    </source>
</evidence>
<feature type="chain" id="PRO_5032854624" evidence="8">
    <location>
        <begin position="28"/>
        <end position="1244"/>
    </location>
</feature>
<dbReference type="SUPFAM" id="SSF50998">
    <property type="entry name" value="Quinoprotein alcohol dehydrogenase-like"/>
    <property type="match status" value="1"/>
</dbReference>
<evidence type="ECO:0000256" key="6">
    <source>
        <dbReference type="ARBA" id="ARBA00023263"/>
    </source>
</evidence>
<dbReference type="GO" id="GO:0046872">
    <property type="term" value="F:metal ion binding"/>
    <property type="evidence" value="ECO:0007669"/>
    <property type="project" value="UniProtKB-KW"/>
</dbReference>
<name>A0A841HGP0_9GAMM</name>
<comment type="caution">
    <text evidence="10">The sequence shown here is derived from an EMBL/GenBank/DDBJ whole genome shotgun (WGS) entry which is preliminary data.</text>
</comment>
<keyword evidence="8" id="KW-0732">Signal</keyword>
<dbReference type="AlphaFoldDB" id="A0A841HGP0"/>
<comment type="similarity">
    <text evidence="2">Belongs to the PilY1 family.</text>
</comment>
<keyword evidence="5" id="KW-0106">Calcium</keyword>
<protein>
    <submittedName>
        <fullName evidence="10">Type IV pilus assembly protein PilY1</fullName>
    </submittedName>
</protein>
<evidence type="ECO:0000256" key="3">
    <source>
        <dbReference type="ARBA" id="ARBA00022558"/>
    </source>
</evidence>
<dbReference type="InterPro" id="IPR008707">
    <property type="entry name" value="B-propeller_PilY1"/>
</dbReference>
<accession>A0A841HGP0</accession>
<evidence type="ECO:0000259" key="9">
    <source>
        <dbReference type="Pfam" id="PF05567"/>
    </source>
</evidence>